<name>A0A2K2CVR5_BRADI</name>
<dbReference type="PANTHER" id="PTHR35218:SF9">
    <property type="entry name" value="ENDONUCLEASE_EXONUCLEASE_PHOSPHATASE DOMAIN-CONTAINING PROTEIN"/>
    <property type="match status" value="1"/>
</dbReference>
<evidence type="ECO:0000313" key="3">
    <source>
        <dbReference type="EnsemblPlants" id="PNT66120"/>
    </source>
</evidence>
<accession>A0A2K2CVR5</accession>
<dbReference type="InterPro" id="IPR036691">
    <property type="entry name" value="Endo/exonu/phosph_ase_sf"/>
</dbReference>
<reference evidence="2" key="2">
    <citation type="submission" date="2017-06" db="EMBL/GenBank/DDBJ databases">
        <title>WGS assembly of Brachypodium distachyon.</title>
        <authorList>
            <consortium name="The International Brachypodium Initiative"/>
            <person name="Lucas S."/>
            <person name="Harmon-Smith M."/>
            <person name="Lail K."/>
            <person name="Tice H."/>
            <person name="Grimwood J."/>
            <person name="Bruce D."/>
            <person name="Barry K."/>
            <person name="Shu S."/>
            <person name="Lindquist E."/>
            <person name="Wang M."/>
            <person name="Pitluck S."/>
            <person name="Vogel J.P."/>
            <person name="Garvin D.F."/>
            <person name="Mockler T.C."/>
            <person name="Schmutz J."/>
            <person name="Rokhsar D."/>
            <person name="Bevan M.W."/>
        </authorList>
    </citation>
    <scope>NUCLEOTIDE SEQUENCE</scope>
    <source>
        <strain evidence="2">Bd21</strain>
    </source>
</reference>
<dbReference type="InterPro" id="IPR005135">
    <property type="entry name" value="Endo/exonuclease/phosphatase"/>
</dbReference>
<reference evidence="2 3" key="1">
    <citation type="journal article" date="2010" name="Nature">
        <title>Genome sequencing and analysis of the model grass Brachypodium distachyon.</title>
        <authorList>
            <consortium name="International Brachypodium Initiative"/>
        </authorList>
    </citation>
    <scope>NUCLEOTIDE SEQUENCE [LARGE SCALE GENOMIC DNA]</scope>
    <source>
        <strain evidence="2 3">Bd21</strain>
    </source>
</reference>
<organism evidence="2">
    <name type="scientific">Brachypodium distachyon</name>
    <name type="common">Purple false brome</name>
    <name type="synonym">Trachynia distachya</name>
    <dbReference type="NCBI Taxonomy" id="15368"/>
    <lineage>
        <taxon>Eukaryota</taxon>
        <taxon>Viridiplantae</taxon>
        <taxon>Streptophyta</taxon>
        <taxon>Embryophyta</taxon>
        <taxon>Tracheophyta</taxon>
        <taxon>Spermatophyta</taxon>
        <taxon>Magnoliopsida</taxon>
        <taxon>Liliopsida</taxon>
        <taxon>Poales</taxon>
        <taxon>Poaceae</taxon>
        <taxon>BOP clade</taxon>
        <taxon>Pooideae</taxon>
        <taxon>Stipodae</taxon>
        <taxon>Brachypodieae</taxon>
        <taxon>Brachypodium</taxon>
    </lineage>
</organism>
<dbReference type="Gramene" id="PNT66120">
    <property type="protein sequence ID" value="PNT66120"/>
    <property type="gene ID" value="BRADI_3g07443v3"/>
</dbReference>
<dbReference type="Proteomes" id="UP000008810">
    <property type="component" value="Chromosome 3"/>
</dbReference>
<dbReference type="OrthoDB" id="684496at2759"/>
<evidence type="ECO:0000259" key="1">
    <source>
        <dbReference type="Pfam" id="PF03372"/>
    </source>
</evidence>
<keyword evidence="4" id="KW-1185">Reference proteome</keyword>
<dbReference type="InParanoid" id="A0A2K2CVR5"/>
<dbReference type="GO" id="GO:0003824">
    <property type="term" value="F:catalytic activity"/>
    <property type="evidence" value="ECO:0007669"/>
    <property type="project" value="InterPro"/>
</dbReference>
<dbReference type="Gene3D" id="3.60.10.10">
    <property type="entry name" value="Endonuclease/exonuclease/phosphatase"/>
    <property type="match status" value="1"/>
</dbReference>
<dbReference type="EnsemblPlants" id="PNT66120">
    <property type="protein sequence ID" value="PNT66120"/>
    <property type="gene ID" value="BRADI_3g07443v3"/>
</dbReference>
<dbReference type="EMBL" id="CM000882">
    <property type="protein sequence ID" value="PNT66120.1"/>
    <property type="molecule type" value="Genomic_DNA"/>
</dbReference>
<feature type="domain" description="Endonuclease/exonuclease/phosphatase" evidence="1">
    <location>
        <begin position="5"/>
        <end position="209"/>
    </location>
</feature>
<reference evidence="3" key="3">
    <citation type="submission" date="2018-08" db="UniProtKB">
        <authorList>
            <consortium name="EnsemblPlants"/>
        </authorList>
    </citation>
    <scope>IDENTIFICATION</scope>
    <source>
        <strain evidence="3">cv. Bd21</strain>
    </source>
</reference>
<dbReference type="SUPFAM" id="SSF56219">
    <property type="entry name" value="DNase I-like"/>
    <property type="match status" value="1"/>
</dbReference>
<dbReference type="AlphaFoldDB" id="A0A2K2CVR5"/>
<evidence type="ECO:0000313" key="2">
    <source>
        <dbReference type="EMBL" id="PNT66120.1"/>
    </source>
</evidence>
<gene>
    <name evidence="2" type="ORF">BRADI_3g07443v3</name>
</gene>
<sequence>MTILAWNCRGLGRPRTVQDLVRLVHLHQPKIVFLSETCQRKNVTENLRWRLGLKNAIKVCNDTKDGGLALFWDDSVHVSLNKLGNCFIDVFVSLTQNEITWRCTFVYGEPQAHLHHLMWELLRRLKPMGQAPWCMIGDFNETMWQHEHLSNAKRNERQMQNFRDILSFCDLHDLGFSGTDWTYDNNRQGHRNVRVRLDRAVACSEWQNVFPTAKVSHNVSTCSNHSPILLSCDTPPAVMFANRSRRYELTWEREGDLALQVETAWGPPIQSWGKPWNTFRAGGKKSCGAISKRIEKLRGKIGRLRNSINASSHRTLTKLSAEMDDLLDKEEIHWNQRSRTDWINSGDRNTKYFHRKATWRAKKNKITKLQCDNDMIIDREDDLATLVNNFFSKLYERDSSVSPNLVLSAMEAKISEDDKVRLCDDFIDKEIGNAPFQIGPHKAPGPDGFPARFFQKH</sequence>
<dbReference type="PANTHER" id="PTHR35218">
    <property type="entry name" value="RNASE H DOMAIN-CONTAINING PROTEIN"/>
    <property type="match status" value="1"/>
</dbReference>
<evidence type="ECO:0000313" key="4">
    <source>
        <dbReference type="Proteomes" id="UP000008810"/>
    </source>
</evidence>
<protein>
    <recommendedName>
        <fullName evidence="1">Endonuclease/exonuclease/phosphatase domain-containing protein</fullName>
    </recommendedName>
</protein>
<dbReference type="Pfam" id="PF03372">
    <property type="entry name" value="Exo_endo_phos"/>
    <property type="match status" value="1"/>
</dbReference>
<proteinExistence type="predicted"/>